<name>Q92FK2_LISIN</name>
<evidence type="ECO:0000313" key="1">
    <source>
        <dbReference type="EMBL" id="CAC95335.1"/>
    </source>
</evidence>
<gene>
    <name evidence="1" type="ordered locus">lin0102</name>
</gene>
<dbReference type="RefSeq" id="WP_010990211.1">
    <property type="nucleotide sequence ID" value="NC_003212.1"/>
</dbReference>
<dbReference type="Proteomes" id="UP000002513">
    <property type="component" value="Chromosome"/>
</dbReference>
<protein>
    <submittedName>
        <fullName evidence="1">Lin0102 protein</fullName>
    </submittedName>
</protein>
<dbReference type="AlphaFoldDB" id="Q92FK2"/>
<sequence>MNEKEKIDFARKYIDEKGYHEIYKVTDGGILVRLDKVDKFLSLPGNEEGIINNIENNK</sequence>
<proteinExistence type="predicted"/>
<reference evidence="1 2" key="1">
    <citation type="journal article" date="2001" name="Science">
        <title>Comparative genomics of Listeria species.</title>
        <authorList>
            <person name="Glaser P."/>
            <person name="Frangeul L."/>
            <person name="Buchrieser C."/>
            <person name="Rusniok C."/>
            <person name="Amend A."/>
            <person name="Baquero F."/>
            <person name="Berche P."/>
            <person name="Bloecker H."/>
            <person name="Brandt P."/>
            <person name="Chakraborty T."/>
            <person name="Charbit A."/>
            <person name="Chetouani F."/>
            <person name="Couve E."/>
            <person name="de Daruvar A."/>
            <person name="Dehoux P."/>
            <person name="Domann E."/>
            <person name="Dominguez-Bernal G."/>
            <person name="Duchaud E."/>
            <person name="Durant L."/>
            <person name="Dussurget O."/>
            <person name="Entian K.-D."/>
            <person name="Fsihi H."/>
            <person name="Garcia-del Portillo F."/>
            <person name="Garrido P."/>
            <person name="Gautier L."/>
            <person name="Goebel W."/>
            <person name="Gomez-Lopez N."/>
            <person name="Hain T."/>
            <person name="Hauf J."/>
            <person name="Jackson D."/>
            <person name="Jones L.-M."/>
            <person name="Kaerst U."/>
            <person name="Kreft J."/>
            <person name="Kuhn M."/>
            <person name="Kunst F."/>
            <person name="Kurapkat G."/>
            <person name="Madueno E."/>
            <person name="Maitournam A."/>
            <person name="Mata Vicente J."/>
            <person name="Ng E."/>
            <person name="Nedjari H."/>
            <person name="Nordsiek G."/>
            <person name="Novella S."/>
            <person name="de Pablos B."/>
            <person name="Perez-Diaz J.-C."/>
            <person name="Purcell R."/>
            <person name="Remmel B."/>
            <person name="Rose M."/>
            <person name="Schlueter T."/>
            <person name="Simoes N."/>
            <person name="Tierrez A."/>
            <person name="Vazquez-Boland J.-A."/>
            <person name="Voss H."/>
            <person name="Wehland J."/>
            <person name="Cossart P."/>
        </authorList>
    </citation>
    <scope>NUCLEOTIDE SEQUENCE [LARGE SCALE GENOMIC DNA]</scope>
    <source>
        <strain evidence="2">ATCC BAA-680 / CLIP 11262</strain>
    </source>
</reference>
<dbReference type="PIR" id="AG1445">
    <property type="entry name" value="AG1445"/>
</dbReference>
<organism evidence="1 2">
    <name type="scientific">Listeria innocua serovar 6a (strain ATCC BAA-680 / CLIP 11262)</name>
    <dbReference type="NCBI Taxonomy" id="272626"/>
    <lineage>
        <taxon>Bacteria</taxon>
        <taxon>Bacillati</taxon>
        <taxon>Bacillota</taxon>
        <taxon>Bacilli</taxon>
        <taxon>Bacillales</taxon>
        <taxon>Listeriaceae</taxon>
        <taxon>Listeria</taxon>
    </lineage>
</organism>
<dbReference type="STRING" id="272626.gene:17564414"/>
<evidence type="ECO:0000313" key="2">
    <source>
        <dbReference type="Proteomes" id="UP000002513"/>
    </source>
</evidence>
<accession>Q92FK2</accession>
<dbReference type="HOGENOM" id="CLU_2974047_0_0_9"/>
<dbReference type="KEGG" id="lin:lin0102"/>
<dbReference type="EMBL" id="AL596163">
    <property type="protein sequence ID" value="CAC95335.1"/>
    <property type="molecule type" value="Genomic_DNA"/>
</dbReference>